<feature type="chain" id="PRO_5035913884" evidence="2">
    <location>
        <begin position="25"/>
        <end position="761"/>
    </location>
</feature>
<feature type="region of interest" description="Disordered" evidence="1">
    <location>
        <begin position="34"/>
        <end position="347"/>
    </location>
</feature>
<gene>
    <name evidence="3" type="ORF">PHYBOEH_006285</name>
</gene>
<accession>A0A8T1WJY9</accession>
<feature type="compositionally biased region" description="Basic and acidic residues" evidence="1">
    <location>
        <begin position="163"/>
        <end position="178"/>
    </location>
</feature>
<dbReference type="EMBL" id="JAGDFL010000331">
    <property type="protein sequence ID" value="KAG7392714.1"/>
    <property type="molecule type" value="Genomic_DNA"/>
</dbReference>
<name>A0A8T1WJY9_9STRA</name>
<dbReference type="OrthoDB" id="70967at2759"/>
<protein>
    <submittedName>
        <fullName evidence="3">Uncharacterized protein</fullName>
    </submittedName>
</protein>
<feature type="signal peptide" evidence="2">
    <location>
        <begin position="1"/>
        <end position="24"/>
    </location>
</feature>
<proteinExistence type="predicted"/>
<feature type="compositionally biased region" description="Low complexity" evidence="1">
    <location>
        <begin position="140"/>
        <end position="156"/>
    </location>
</feature>
<feature type="compositionally biased region" description="Polar residues" evidence="1">
    <location>
        <begin position="179"/>
        <end position="204"/>
    </location>
</feature>
<feature type="compositionally biased region" description="Polar residues" evidence="1">
    <location>
        <begin position="126"/>
        <end position="139"/>
    </location>
</feature>
<evidence type="ECO:0000256" key="2">
    <source>
        <dbReference type="SAM" id="SignalP"/>
    </source>
</evidence>
<reference evidence="3" key="1">
    <citation type="submission" date="2021-02" db="EMBL/GenBank/DDBJ databases">
        <authorList>
            <person name="Palmer J.M."/>
        </authorList>
    </citation>
    <scope>NUCLEOTIDE SEQUENCE</scope>
    <source>
        <strain evidence="3">SCRP23</strain>
    </source>
</reference>
<feature type="compositionally biased region" description="Low complexity" evidence="1">
    <location>
        <begin position="267"/>
        <end position="285"/>
    </location>
</feature>
<organism evidence="3 4">
    <name type="scientific">Phytophthora boehmeriae</name>
    <dbReference type="NCBI Taxonomy" id="109152"/>
    <lineage>
        <taxon>Eukaryota</taxon>
        <taxon>Sar</taxon>
        <taxon>Stramenopiles</taxon>
        <taxon>Oomycota</taxon>
        <taxon>Peronosporomycetes</taxon>
        <taxon>Peronosporales</taxon>
        <taxon>Peronosporaceae</taxon>
        <taxon>Phytophthora</taxon>
    </lineage>
</organism>
<dbReference type="AlphaFoldDB" id="A0A8T1WJY9"/>
<feature type="compositionally biased region" description="Low complexity" evidence="1">
    <location>
        <begin position="312"/>
        <end position="346"/>
    </location>
</feature>
<evidence type="ECO:0000256" key="1">
    <source>
        <dbReference type="SAM" id="MobiDB-lite"/>
    </source>
</evidence>
<feature type="compositionally biased region" description="Polar residues" evidence="1">
    <location>
        <begin position="73"/>
        <end position="82"/>
    </location>
</feature>
<dbReference type="Proteomes" id="UP000693981">
    <property type="component" value="Unassembled WGS sequence"/>
</dbReference>
<comment type="caution">
    <text evidence="3">The sequence shown here is derived from an EMBL/GenBank/DDBJ whole genome shotgun (WGS) entry which is preliminary data.</text>
</comment>
<feature type="compositionally biased region" description="Low complexity" evidence="1">
    <location>
        <begin position="83"/>
        <end position="101"/>
    </location>
</feature>
<feature type="compositionally biased region" description="Low complexity" evidence="1">
    <location>
        <begin position="37"/>
        <end position="72"/>
    </location>
</feature>
<keyword evidence="4" id="KW-1185">Reference proteome</keyword>
<feature type="compositionally biased region" description="Low complexity" evidence="1">
    <location>
        <begin position="292"/>
        <end position="303"/>
    </location>
</feature>
<evidence type="ECO:0000313" key="3">
    <source>
        <dbReference type="EMBL" id="KAG7392714.1"/>
    </source>
</evidence>
<evidence type="ECO:0000313" key="4">
    <source>
        <dbReference type="Proteomes" id="UP000693981"/>
    </source>
</evidence>
<keyword evidence="2" id="KW-0732">Signal</keyword>
<sequence>MRLYHILLASAVALLASSNDIVNAADCEVISYPPEPATGSSYAGSASQTSTTGSNVDASASSASTSASASTTGSYDNTPIQGSNVDASAASTSNSASTSSDMGPGQVDPSPVQQDSDAGSKVEGSAASNPGDNDSPIQQGSAPGAAGSSVDASAGSNPDDENDKWGKDDASPIRRDSDAASNPGDNESPVQQGSAPGSAGSNVDASADFYSDDENNKWGSDDASPIQQDSAPGSYVDASHPDDVASASTWTGVEPDSDPTQKIGLDSTPAPVTSTSRSSSGSAPTDVDAAHDTAQSTAADADSNPTFQITDAPTATTAAPIAASSGSSSAAAPTPASNNSTSTASNGKLCAKPRVRITEIDVGAAIENNEDEVGLKVVAIASLPSGGSRIAFQSGDSVIVRELDANDKLVSSSPAVKVPLHDFGDLHADKDGFVLLGTRDAEGGGTANCGNPSNLCGAAPSSENACYDMYMVRYDGSKESWATKLTSSSSSLPPYSTGKTGEDVYMIWWYAHHGRLAYNGKDWAAYFGAAISTSEGGCINIHQGDRMKVVDPSGAITSDKDSFDWGCSHSGYERITYDTRTKSFAAICKTDNNNRIMPPNNWDATIYPVDLAASNLGDIVQDGDASSKKYWATVSNGQGDNAAVHLIHFGLDGKATEDIKLGGTDANERAPHLASIGEGGMLAMWEGSSSGGDLMEGGDRTIYAQVLDSTSGKAISEKITVDKSVVGNRYQALKSFPDGSVAYLSKGKSGSSLQVVRFFGS</sequence>